<evidence type="ECO:0000259" key="1">
    <source>
        <dbReference type="Pfam" id="PF07734"/>
    </source>
</evidence>
<dbReference type="OMA" id="WDIMSID"/>
<dbReference type="AlphaFoldDB" id="A0A2G2YEB4"/>
<dbReference type="Gramene" id="PHT68092">
    <property type="protein sequence ID" value="PHT68092"/>
    <property type="gene ID" value="T459_27579"/>
</dbReference>
<dbReference type="Pfam" id="PF07734">
    <property type="entry name" value="FBA_1"/>
    <property type="match status" value="1"/>
</dbReference>
<name>A0A2G2YEB4_CAPAN</name>
<reference evidence="2 3" key="2">
    <citation type="journal article" date="2017" name="Genome Biol.">
        <title>New reference genome sequences of hot pepper reveal the massive evolution of plant disease-resistance genes by retroduplication.</title>
        <authorList>
            <person name="Kim S."/>
            <person name="Park J."/>
            <person name="Yeom S.I."/>
            <person name="Kim Y.M."/>
            <person name="Seo E."/>
            <person name="Kim K.T."/>
            <person name="Kim M.S."/>
            <person name="Lee J.M."/>
            <person name="Cheong K."/>
            <person name="Shin H.S."/>
            <person name="Kim S.B."/>
            <person name="Han K."/>
            <person name="Lee J."/>
            <person name="Park M."/>
            <person name="Lee H.A."/>
            <person name="Lee H.Y."/>
            <person name="Lee Y."/>
            <person name="Oh S."/>
            <person name="Lee J.H."/>
            <person name="Choi E."/>
            <person name="Choi E."/>
            <person name="Lee S.E."/>
            <person name="Jeon J."/>
            <person name="Kim H."/>
            <person name="Choi G."/>
            <person name="Song H."/>
            <person name="Lee J."/>
            <person name="Lee S.C."/>
            <person name="Kwon J.K."/>
            <person name="Lee H.Y."/>
            <person name="Koo N."/>
            <person name="Hong Y."/>
            <person name="Kim R.W."/>
            <person name="Kang W.H."/>
            <person name="Huh J.H."/>
            <person name="Kang B.C."/>
            <person name="Yang T.J."/>
            <person name="Lee Y.H."/>
            <person name="Bennetzen J.L."/>
            <person name="Choi D."/>
        </authorList>
    </citation>
    <scope>NUCLEOTIDE SEQUENCE [LARGE SCALE GENOMIC DNA]</scope>
    <source>
        <strain evidence="3">cv. CM334</strain>
    </source>
</reference>
<dbReference type="Proteomes" id="UP000222542">
    <property type="component" value="Unassembled WGS sequence"/>
</dbReference>
<keyword evidence="3" id="KW-1185">Reference proteome</keyword>
<sequence length="116" mass="13439">MPTQTVDHRFNFGFGYDEVRDDYKVAAIFHEITKCYINAKIYSLKSDSWTTVDDHQGEMVYDGLGKLVNGKLHWLTSIVDGGWDIMSIDLVYEKCRKVEQPCYGRTFPFNTWSVGK</sequence>
<dbReference type="OrthoDB" id="1248546at2759"/>
<organism evidence="2 3">
    <name type="scientific">Capsicum annuum</name>
    <name type="common">Capsicum pepper</name>
    <dbReference type="NCBI Taxonomy" id="4072"/>
    <lineage>
        <taxon>Eukaryota</taxon>
        <taxon>Viridiplantae</taxon>
        <taxon>Streptophyta</taxon>
        <taxon>Embryophyta</taxon>
        <taxon>Tracheophyta</taxon>
        <taxon>Spermatophyta</taxon>
        <taxon>Magnoliopsida</taxon>
        <taxon>eudicotyledons</taxon>
        <taxon>Gunneridae</taxon>
        <taxon>Pentapetalae</taxon>
        <taxon>asterids</taxon>
        <taxon>lamiids</taxon>
        <taxon>Solanales</taxon>
        <taxon>Solanaceae</taxon>
        <taxon>Solanoideae</taxon>
        <taxon>Capsiceae</taxon>
        <taxon>Capsicum</taxon>
    </lineage>
</organism>
<dbReference type="InterPro" id="IPR006527">
    <property type="entry name" value="F-box-assoc_dom_typ1"/>
</dbReference>
<comment type="caution">
    <text evidence="2">The sequence shown here is derived from an EMBL/GenBank/DDBJ whole genome shotgun (WGS) entry which is preliminary data.</text>
</comment>
<dbReference type="InterPro" id="IPR017451">
    <property type="entry name" value="F-box-assoc_interact_dom"/>
</dbReference>
<gene>
    <name evidence="2" type="ORF">T459_27579</name>
</gene>
<proteinExistence type="predicted"/>
<dbReference type="EMBL" id="AYRZ02000011">
    <property type="protein sequence ID" value="PHT68092.1"/>
    <property type="molecule type" value="Genomic_DNA"/>
</dbReference>
<evidence type="ECO:0000313" key="2">
    <source>
        <dbReference type="EMBL" id="PHT68092.1"/>
    </source>
</evidence>
<protein>
    <recommendedName>
        <fullName evidence="1">F-box associated beta-propeller type 1 domain-containing protein</fullName>
    </recommendedName>
</protein>
<evidence type="ECO:0000313" key="3">
    <source>
        <dbReference type="Proteomes" id="UP000222542"/>
    </source>
</evidence>
<accession>A0A2G2YEB4</accession>
<dbReference type="SMR" id="A0A2G2YEB4"/>
<dbReference type="NCBIfam" id="TIGR01640">
    <property type="entry name" value="F_box_assoc_1"/>
    <property type="match status" value="1"/>
</dbReference>
<reference evidence="2 3" key="1">
    <citation type="journal article" date="2014" name="Nat. Genet.">
        <title>Genome sequence of the hot pepper provides insights into the evolution of pungency in Capsicum species.</title>
        <authorList>
            <person name="Kim S."/>
            <person name="Park M."/>
            <person name="Yeom S.I."/>
            <person name="Kim Y.M."/>
            <person name="Lee J.M."/>
            <person name="Lee H.A."/>
            <person name="Seo E."/>
            <person name="Choi J."/>
            <person name="Cheong K."/>
            <person name="Kim K.T."/>
            <person name="Jung K."/>
            <person name="Lee G.W."/>
            <person name="Oh S.K."/>
            <person name="Bae C."/>
            <person name="Kim S.B."/>
            <person name="Lee H.Y."/>
            <person name="Kim S.Y."/>
            <person name="Kim M.S."/>
            <person name="Kang B.C."/>
            <person name="Jo Y.D."/>
            <person name="Yang H.B."/>
            <person name="Jeong H.J."/>
            <person name="Kang W.H."/>
            <person name="Kwon J.K."/>
            <person name="Shin C."/>
            <person name="Lim J.Y."/>
            <person name="Park J.H."/>
            <person name="Huh J.H."/>
            <person name="Kim J.S."/>
            <person name="Kim B.D."/>
            <person name="Cohen O."/>
            <person name="Paran I."/>
            <person name="Suh M.C."/>
            <person name="Lee S.B."/>
            <person name="Kim Y.K."/>
            <person name="Shin Y."/>
            <person name="Noh S.J."/>
            <person name="Park J."/>
            <person name="Seo Y.S."/>
            <person name="Kwon S.Y."/>
            <person name="Kim H.A."/>
            <person name="Park J.M."/>
            <person name="Kim H.J."/>
            <person name="Choi S.B."/>
            <person name="Bosland P.W."/>
            <person name="Reeves G."/>
            <person name="Jo S.H."/>
            <person name="Lee B.W."/>
            <person name="Cho H.T."/>
            <person name="Choi H.S."/>
            <person name="Lee M.S."/>
            <person name="Yu Y."/>
            <person name="Do Choi Y."/>
            <person name="Park B.S."/>
            <person name="van Deynze A."/>
            <person name="Ashrafi H."/>
            <person name="Hill T."/>
            <person name="Kim W.T."/>
            <person name="Pai H.S."/>
            <person name="Ahn H.K."/>
            <person name="Yeam I."/>
            <person name="Giovannoni J.J."/>
            <person name="Rose J.K."/>
            <person name="Sorensen I."/>
            <person name="Lee S.J."/>
            <person name="Kim R.W."/>
            <person name="Choi I.Y."/>
            <person name="Choi B.S."/>
            <person name="Lim J.S."/>
            <person name="Lee Y.H."/>
            <person name="Choi D."/>
        </authorList>
    </citation>
    <scope>NUCLEOTIDE SEQUENCE [LARGE SCALE GENOMIC DNA]</scope>
    <source>
        <strain evidence="3">cv. CM334</strain>
    </source>
</reference>
<feature type="domain" description="F-box associated beta-propeller type 1" evidence="1">
    <location>
        <begin position="7"/>
        <end position="98"/>
    </location>
</feature>